<evidence type="ECO:0000256" key="1">
    <source>
        <dbReference type="ARBA" id="ARBA00002339"/>
    </source>
</evidence>
<feature type="region of interest" description="Disordered" evidence="6">
    <location>
        <begin position="269"/>
        <end position="389"/>
    </location>
</feature>
<comment type="function">
    <text evidence="1">Transcriptional regulator.</text>
</comment>
<feature type="region of interest" description="Disordered" evidence="6">
    <location>
        <begin position="1"/>
        <end position="37"/>
    </location>
</feature>
<feature type="domain" description="HTH La-type RNA-binding" evidence="8">
    <location>
        <begin position="82"/>
        <end position="174"/>
    </location>
</feature>
<evidence type="ECO:0000259" key="7">
    <source>
        <dbReference type="PROSITE" id="PS50102"/>
    </source>
</evidence>
<dbReference type="AlphaFoldDB" id="A0AAN9E5P6"/>
<dbReference type="InterPro" id="IPR035979">
    <property type="entry name" value="RBD_domain_sf"/>
</dbReference>
<dbReference type="InterPro" id="IPR036390">
    <property type="entry name" value="WH_DNA-bd_sf"/>
</dbReference>
<keyword evidence="4" id="KW-0539">Nucleus</keyword>
<accession>A0AAN9E5P6</accession>
<dbReference type="InterPro" id="IPR002344">
    <property type="entry name" value="Lupus_La"/>
</dbReference>
<reference evidence="9 10" key="1">
    <citation type="submission" date="2024-01" db="EMBL/GenBank/DDBJ databases">
        <title>The genomes of 5 underutilized Papilionoideae crops provide insights into root nodulation and disease resistanc.</title>
        <authorList>
            <person name="Yuan L."/>
        </authorList>
    </citation>
    <scope>NUCLEOTIDE SEQUENCE [LARGE SCALE GENOMIC DNA]</scope>
    <source>
        <strain evidence="9">ZHUSHIDOU_FW_LH</strain>
        <tissue evidence="9">Leaf</tissue>
    </source>
</reference>
<dbReference type="FunFam" id="1.10.10.10:FF:000158">
    <property type="entry name" value="La ribonucleoprotein domain family member 7"/>
    <property type="match status" value="1"/>
</dbReference>
<dbReference type="CDD" id="cd12288">
    <property type="entry name" value="RRM_La_like_plant"/>
    <property type="match status" value="1"/>
</dbReference>
<dbReference type="PANTHER" id="PTHR22792:SF159">
    <property type="entry name" value="LA-RELATED PROTEIN 1B-RELATED"/>
    <property type="match status" value="1"/>
</dbReference>
<evidence type="ECO:0008006" key="11">
    <source>
        <dbReference type="Google" id="ProtNLM"/>
    </source>
</evidence>
<evidence type="ECO:0000313" key="10">
    <source>
        <dbReference type="Proteomes" id="UP001372338"/>
    </source>
</evidence>
<dbReference type="PROSITE" id="PS50102">
    <property type="entry name" value="RRM"/>
    <property type="match status" value="1"/>
</dbReference>
<proteinExistence type="predicted"/>
<gene>
    <name evidence="9" type="ORF">RIF29_40531</name>
</gene>
<sequence length="389" mass="43500">MEGGAEVLPPTAASSSSPPPLPPGPDPLAPPPLDPDIHALTLISDEEHHLLDEVEIDHEHDHDHDHEEEEQQDHDHAAQTGGVSLDDLKLKIIKQVEYYFSDENLPTDKYLLGFIKRNKEGYVPISVIASFRKMKKLTRDHSFIVAALKESSLLVVSGDGKRVKRFNPQIQLRDHKLCTVVAENLPEDHSKENINRIFSEAGNVKRISIHNPRPASESGKHIKQEWFISSKLHALVEYETVEAAEKAVAILNDEQDWRNGLHVKLLKRMVKHGHKKQTRKASDTEKNSSSHVSEHTGDDENHSSNEHHEDTHDEEDGEHMPKDKGGQRYRNQGRSRKNKYRATNGMGHGSTSSTQSIEASKPPPGPRMPDGTRGFAIGRGRPPPVPAPN</sequence>
<feature type="compositionally biased region" description="Basic residues" evidence="6">
    <location>
        <begin position="331"/>
        <end position="340"/>
    </location>
</feature>
<dbReference type="SMART" id="SM00715">
    <property type="entry name" value="LA"/>
    <property type="match status" value="1"/>
</dbReference>
<feature type="compositionally biased region" description="Basic residues" evidence="6">
    <location>
        <begin position="269"/>
        <end position="279"/>
    </location>
</feature>
<feature type="domain" description="RRM" evidence="7">
    <location>
        <begin position="178"/>
        <end position="268"/>
    </location>
</feature>
<dbReference type="InterPro" id="IPR012677">
    <property type="entry name" value="Nucleotide-bd_a/b_plait_sf"/>
</dbReference>
<dbReference type="SUPFAM" id="SSF54928">
    <property type="entry name" value="RNA-binding domain, RBD"/>
    <property type="match status" value="1"/>
</dbReference>
<dbReference type="PROSITE" id="PS50961">
    <property type="entry name" value="HTH_LA"/>
    <property type="match status" value="1"/>
</dbReference>
<feature type="compositionally biased region" description="Basic and acidic residues" evidence="6">
    <location>
        <begin position="280"/>
        <end position="311"/>
    </location>
</feature>
<dbReference type="InterPro" id="IPR045180">
    <property type="entry name" value="La_dom_prot"/>
</dbReference>
<comment type="caution">
    <text evidence="9">The sequence shown here is derived from an EMBL/GenBank/DDBJ whole genome shotgun (WGS) entry which is preliminary data.</text>
</comment>
<keyword evidence="10" id="KW-1185">Reference proteome</keyword>
<dbReference type="InterPro" id="IPR034878">
    <property type="entry name" value="La-rel_plant_RRM"/>
</dbReference>
<dbReference type="GO" id="GO:0005634">
    <property type="term" value="C:nucleus"/>
    <property type="evidence" value="ECO:0007669"/>
    <property type="project" value="UniProtKB-SubCell"/>
</dbReference>
<dbReference type="GO" id="GO:0003729">
    <property type="term" value="F:mRNA binding"/>
    <property type="evidence" value="ECO:0007669"/>
    <property type="project" value="TreeGrafter"/>
</dbReference>
<dbReference type="PANTHER" id="PTHR22792">
    <property type="entry name" value="LUPUS LA PROTEIN-RELATED"/>
    <property type="match status" value="1"/>
</dbReference>
<dbReference type="InterPro" id="IPR000504">
    <property type="entry name" value="RRM_dom"/>
</dbReference>
<protein>
    <recommendedName>
        <fullName evidence="11">La-related protein 6A</fullName>
    </recommendedName>
</protein>
<comment type="subcellular location">
    <subcellularLocation>
        <location evidence="2">Nucleus</location>
    </subcellularLocation>
</comment>
<dbReference type="InterPro" id="IPR036388">
    <property type="entry name" value="WH-like_DNA-bd_sf"/>
</dbReference>
<dbReference type="GO" id="GO:0006396">
    <property type="term" value="P:RNA processing"/>
    <property type="evidence" value="ECO:0007669"/>
    <property type="project" value="InterPro"/>
</dbReference>
<evidence type="ECO:0000256" key="6">
    <source>
        <dbReference type="SAM" id="MobiDB-lite"/>
    </source>
</evidence>
<evidence type="ECO:0000256" key="4">
    <source>
        <dbReference type="ARBA" id="ARBA00023242"/>
    </source>
</evidence>
<evidence type="ECO:0000313" key="9">
    <source>
        <dbReference type="EMBL" id="KAK7245682.1"/>
    </source>
</evidence>
<dbReference type="Gene3D" id="3.30.70.330">
    <property type="match status" value="1"/>
</dbReference>
<dbReference type="Proteomes" id="UP001372338">
    <property type="component" value="Unassembled WGS sequence"/>
</dbReference>
<dbReference type="Gene3D" id="1.10.10.10">
    <property type="entry name" value="Winged helix-like DNA-binding domain superfamily/Winged helix DNA-binding domain"/>
    <property type="match status" value="1"/>
</dbReference>
<name>A0AAN9E5P6_CROPI</name>
<organism evidence="9 10">
    <name type="scientific">Crotalaria pallida</name>
    <name type="common">Smooth rattlebox</name>
    <name type="synonym">Crotalaria striata</name>
    <dbReference type="NCBI Taxonomy" id="3830"/>
    <lineage>
        <taxon>Eukaryota</taxon>
        <taxon>Viridiplantae</taxon>
        <taxon>Streptophyta</taxon>
        <taxon>Embryophyta</taxon>
        <taxon>Tracheophyta</taxon>
        <taxon>Spermatophyta</taxon>
        <taxon>Magnoliopsida</taxon>
        <taxon>eudicotyledons</taxon>
        <taxon>Gunneridae</taxon>
        <taxon>Pentapetalae</taxon>
        <taxon>rosids</taxon>
        <taxon>fabids</taxon>
        <taxon>Fabales</taxon>
        <taxon>Fabaceae</taxon>
        <taxon>Papilionoideae</taxon>
        <taxon>50 kb inversion clade</taxon>
        <taxon>genistoids sensu lato</taxon>
        <taxon>core genistoids</taxon>
        <taxon>Crotalarieae</taxon>
        <taxon>Crotalaria</taxon>
    </lineage>
</organism>
<keyword evidence="3 5" id="KW-0694">RNA-binding</keyword>
<feature type="compositionally biased region" description="Polar residues" evidence="6">
    <location>
        <begin position="349"/>
        <end position="358"/>
    </location>
</feature>
<dbReference type="EMBL" id="JAYWIO010000008">
    <property type="protein sequence ID" value="KAK7245682.1"/>
    <property type="molecule type" value="Genomic_DNA"/>
</dbReference>
<evidence type="ECO:0000256" key="2">
    <source>
        <dbReference type="ARBA" id="ARBA00004123"/>
    </source>
</evidence>
<dbReference type="GO" id="GO:1990904">
    <property type="term" value="C:ribonucleoprotein complex"/>
    <property type="evidence" value="ECO:0007669"/>
    <property type="project" value="InterPro"/>
</dbReference>
<evidence type="ECO:0000256" key="3">
    <source>
        <dbReference type="ARBA" id="ARBA00022884"/>
    </source>
</evidence>
<feature type="compositionally biased region" description="Pro residues" evidence="6">
    <location>
        <begin position="17"/>
        <end position="34"/>
    </location>
</feature>
<dbReference type="Pfam" id="PF05383">
    <property type="entry name" value="La"/>
    <property type="match status" value="1"/>
</dbReference>
<dbReference type="CDD" id="cd08033">
    <property type="entry name" value="LARP_6"/>
    <property type="match status" value="1"/>
</dbReference>
<dbReference type="SUPFAM" id="SSF46785">
    <property type="entry name" value="Winged helix' DNA-binding domain"/>
    <property type="match status" value="1"/>
</dbReference>
<evidence type="ECO:0000259" key="8">
    <source>
        <dbReference type="PROSITE" id="PS50961"/>
    </source>
</evidence>
<evidence type="ECO:0000256" key="5">
    <source>
        <dbReference type="PROSITE-ProRule" id="PRU00332"/>
    </source>
</evidence>
<dbReference type="InterPro" id="IPR006630">
    <property type="entry name" value="La_HTH"/>
</dbReference>
<dbReference type="PRINTS" id="PR00302">
    <property type="entry name" value="LUPUSLA"/>
</dbReference>
<dbReference type="SMART" id="SM00360">
    <property type="entry name" value="RRM"/>
    <property type="match status" value="1"/>
</dbReference>